<dbReference type="CDD" id="cd02209">
    <property type="entry name" value="cupin_XRE_C"/>
    <property type="match status" value="1"/>
</dbReference>
<feature type="domain" description="HTH merR-type" evidence="3">
    <location>
        <begin position="28"/>
        <end position="78"/>
    </location>
</feature>
<accession>A0A934K602</accession>
<dbReference type="Gene3D" id="2.60.120.10">
    <property type="entry name" value="Jelly Rolls"/>
    <property type="match status" value="1"/>
</dbReference>
<dbReference type="PROSITE" id="PS50943">
    <property type="entry name" value="HTH_CROC1"/>
    <property type="match status" value="1"/>
</dbReference>
<keyword evidence="6" id="KW-1185">Reference proteome</keyword>
<dbReference type="SUPFAM" id="SSF46955">
    <property type="entry name" value="Putative DNA-binding domain"/>
    <property type="match status" value="1"/>
</dbReference>
<dbReference type="InterPro" id="IPR011051">
    <property type="entry name" value="RmlC_Cupin_sf"/>
</dbReference>
<dbReference type="SMART" id="SM00530">
    <property type="entry name" value="HTH_XRE"/>
    <property type="match status" value="1"/>
</dbReference>
<dbReference type="SMART" id="SM00422">
    <property type="entry name" value="HTH_MERR"/>
    <property type="match status" value="1"/>
</dbReference>
<dbReference type="InterPro" id="IPR009061">
    <property type="entry name" value="DNA-bd_dom_put_sf"/>
</dbReference>
<evidence type="ECO:0000313" key="5">
    <source>
        <dbReference type="EMBL" id="MBJ7597031.1"/>
    </source>
</evidence>
<dbReference type="PRINTS" id="PR00040">
    <property type="entry name" value="HTHMERR"/>
</dbReference>
<dbReference type="CDD" id="cd00093">
    <property type="entry name" value="HTH_XRE"/>
    <property type="match status" value="1"/>
</dbReference>
<evidence type="ECO:0000256" key="1">
    <source>
        <dbReference type="ARBA" id="ARBA00023125"/>
    </source>
</evidence>
<dbReference type="Gene3D" id="1.10.260.40">
    <property type="entry name" value="lambda repressor-like DNA-binding domains"/>
    <property type="match status" value="1"/>
</dbReference>
<evidence type="ECO:0000256" key="2">
    <source>
        <dbReference type="SAM" id="MobiDB-lite"/>
    </source>
</evidence>
<comment type="caution">
    <text evidence="5">The sequence shown here is derived from an EMBL/GenBank/DDBJ whole genome shotgun (WGS) entry which is preliminary data.</text>
</comment>
<gene>
    <name evidence="5" type="ORF">JF922_02950</name>
</gene>
<dbReference type="Gene3D" id="1.10.1660.10">
    <property type="match status" value="1"/>
</dbReference>
<dbReference type="PANTHER" id="PTHR46797">
    <property type="entry name" value="HTH-TYPE TRANSCRIPTIONAL REGULATOR"/>
    <property type="match status" value="1"/>
</dbReference>
<dbReference type="Pfam" id="PF00376">
    <property type="entry name" value="MerR"/>
    <property type="match status" value="1"/>
</dbReference>
<dbReference type="InterPro" id="IPR001387">
    <property type="entry name" value="Cro/C1-type_HTH"/>
</dbReference>
<dbReference type="SUPFAM" id="SSF47413">
    <property type="entry name" value="lambda repressor-like DNA-binding domains"/>
    <property type="match status" value="1"/>
</dbReference>
<name>A0A934K602_9BACT</name>
<dbReference type="PROSITE" id="PS50937">
    <property type="entry name" value="HTH_MERR_2"/>
    <property type="match status" value="1"/>
</dbReference>
<proteinExistence type="predicted"/>
<reference evidence="5" key="1">
    <citation type="submission" date="2020-10" db="EMBL/GenBank/DDBJ databases">
        <title>Ca. Dormibacterota MAGs.</title>
        <authorList>
            <person name="Montgomery K."/>
        </authorList>
    </citation>
    <scope>NUCLEOTIDE SEQUENCE [LARGE SCALE GENOMIC DNA]</scope>
    <source>
        <strain evidence="5">SC8812_S17_10</strain>
    </source>
</reference>
<dbReference type="EMBL" id="JAEKNR010000032">
    <property type="protein sequence ID" value="MBJ7597031.1"/>
    <property type="molecule type" value="Genomic_DNA"/>
</dbReference>
<keyword evidence="1" id="KW-0238">DNA-binding</keyword>
<dbReference type="InterPro" id="IPR000551">
    <property type="entry name" value="MerR-type_HTH_dom"/>
</dbReference>
<dbReference type="InterPro" id="IPR013096">
    <property type="entry name" value="Cupin_2"/>
</dbReference>
<protein>
    <submittedName>
        <fullName evidence="5">Cupin domain-containing protein</fullName>
    </submittedName>
</protein>
<organism evidence="5 6">
    <name type="scientific">Candidatus Nephthysia bennettiae</name>
    <dbReference type="NCBI Taxonomy" id="3127016"/>
    <lineage>
        <taxon>Bacteria</taxon>
        <taxon>Bacillati</taxon>
        <taxon>Candidatus Dormiibacterota</taxon>
        <taxon>Candidatus Dormibacteria</taxon>
        <taxon>Candidatus Dormibacterales</taxon>
        <taxon>Candidatus Dormibacteraceae</taxon>
        <taxon>Candidatus Nephthysia</taxon>
    </lineage>
</organism>
<dbReference type="CDD" id="cd00592">
    <property type="entry name" value="HTH_MerR-like"/>
    <property type="match status" value="1"/>
</dbReference>
<dbReference type="Pfam" id="PF01381">
    <property type="entry name" value="HTH_3"/>
    <property type="match status" value="1"/>
</dbReference>
<dbReference type="PANTHER" id="PTHR46797:SF1">
    <property type="entry name" value="METHYLPHOSPHONATE SYNTHASE"/>
    <property type="match status" value="1"/>
</dbReference>
<dbReference type="InterPro" id="IPR010982">
    <property type="entry name" value="Lambda_DNA-bd_dom_sf"/>
</dbReference>
<evidence type="ECO:0000259" key="3">
    <source>
        <dbReference type="PROSITE" id="PS50937"/>
    </source>
</evidence>
<evidence type="ECO:0000313" key="6">
    <source>
        <dbReference type="Proteomes" id="UP000612893"/>
    </source>
</evidence>
<feature type="domain" description="HTH cro/C1-type" evidence="4">
    <location>
        <begin position="117"/>
        <end position="171"/>
    </location>
</feature>
<dbReference type="Pfam" id="PF07883">
    <property type="entry name" value="Cupin_2"/>
    <property type="match status" value="1"/>
</dbReference>
<dbReference type="Proteomes" id="UP000612893">
    <property type="component" value="Unassembled WGS sequence"/>
</dbReference>
<sequence>MAESNPQLRRAGTSSDDPSATARGADQTIAQAAQAVGVSPSTIRLWERQGLIRVRRTAAGHRRFGWLEIERMLAVRAIHEERRTPVYKLVVPLPPAPSSEVSWRRPASQPNQVGLRISQVRWQLQLSLRELGRRAHVSASHLSSIERGHAQASIAALQKVTTALGVTMATLLGDAAPERTLVRSQEGNSSRVNARGVEIVDLAPTAKLLEPQLFTLAPGASSGGYSRHEGEEFIHVLQGCLELWVEGGERYRAETGDSLCFASARAHRWRNPGRRPTRLIWVNTPRSF</sequence>
<dbReference type="InterPro" id="IPR050807">
    <property type="entry name" value="TransReg_Diox_bact_type"/>
</dbReference>
<dbReference type="SUPFAM" id="SSF51182">
    <property type="entry name" value="RmlC-like cupins"/>
    <property type="match status" value="1"/>
</dbReference>
<feature type="region of interest" description="Disordered" evidence="2">
    <location>
        <begin position="1"/>
        <end position="25"/>
    </location>
</feature>
<feature type="compositionally biased region" description="Polar residues" evidence="2">
    <location>
        <begin position="1"/>
        <end position="18"/>
    </location>
</feature>
<dbReference type="RefSeq" id="WP_338198942.1">
    <property type="nucleotide sequence ID" value="NZ_JAEKNR010000032.1"/>
</dbReference>
<evidence type="ECO:0000259" key="4">
    <source>
        <dbReference type="PROSITE" id="PS50943"/>
    </source>
</evidence>
<dbReference type="GO" id="GO:0003677">
    <property type="term" value="F:DNA binding"/>
    <property type="evidence" value="ECO:0007669"/>
    <property type="project" value="UniProtKB-KW"/>
</dbReference>
<dbReference type="PROSITE" id="PS00552">
    <property type="entry name" value="HTH_MERR_1"/>
    <property type="match status" value="1"/>
</dbReference>
<dbReference type="AlphaFoldDB" id="A0A934K602"/>
<dbReference type="InterPro" id="IPR014710">
    <property type="entry name" value="RmlC-like_jellyroll"/>
</dbReference>